<evidence type="ECO:0000259" key="1">
    <source>
        <dbReference type="Pfam" id="PF09358"/>
    </source>
</evidence>
<feature type="domain" description="Ubiquitin-activating enzyme E1 C-terminal" evidence="1">
    <location>
        <begin position="16"/>
        <end position="69"/>
    </location>
</feature>
<dbReference type="Pfam" id="PF09358">
    <property type="entry name" value="E1_UFD"/>
    <property type="match status" value="1"/>
</dbReference>
<comment type="caution">
    <text evidence="2">The sequence shown here is derived from an EMBL/GenBank/DDBJ whole genome shotgun (WGS) entry which is preliminary data.</text>
</comment>
<name>A0A015NB39_RHIIW</name>
<keyword evidence="3" id="KW-1185">Reference proteome</keyword>
<gene>
    <name evidence="2" type="ORF">RirG_033270</name>
</gene>
<dbReference type="EMBL" id="JEMT01012237">
    <property type="protein sequence ID" value="EXX76438.1"/>
    <property type="molecule type" value="Genomic_DNA"/>
</dbReference>
<evidence type="ECO:0000313" key="2">
    <source>
        <dbReference type="EMBL" id="EXX76438.1"/>
    </source>
</evidence>
<dbReference type="HOGENOM" id="CLU_189346_0_0_1"/>
<proteinExistence type="predicted"/>
<dbReference type="InterPro" id="IPR018965">
    <property type="entry name" value="Ub-activating_enz_E1_C"/>
</dbReference>
<evidence type="ECO:0000313" key="3">
    <source>
        <dbReference type="Proteomes" id="UP000022910"/>
    </source>
</evidence>
<accession>A0A015NB39</accession>
<dbReference type="AlphaFoldDB" id="A0A015NB39"/>
<dbReference type="InterPro" id="IPR038252">
    <property type="entry name" value="UBA_E1_C_sf"/>
</dbReference>
<dbReference type="OrthoDB" id="2346069at2759"/>
<dbReference type="Gene3D" id="3.10.290.60">
    <property type="entry name" value="Ubiquitin-activating enzyme E1, UFD domain"/>
    <property type="match status" value="1"/>
</dbReference>
<protein>
    <recommendedName>
        <fullName evidence="1">Ubiquitin-activating enzyme E1 C-terminal domain-containing protein</fullName>
    </recommendedName>
</protein>
<organism evidence="2 3">
    <name type="scientific">Rhizophagus irregularis (strain DAOM 197198w)</name>
    <name type="common">Glomus intraradices</name>
    <dbReference type="NCBI Taxonomy" id="1432141"/>
    <lineage>
        <taxon>Eukaryota</taxon>
        <taxon>Fungi</taxon>
        <taxon>Fungi incertae sedis</taxon>
        <taxon>Mucoromycota</taxon>
        <taxon>Glomeromycotina</taxon>
        <taxon>Glomeromycetes</taxon>
        <taxon>Glomerales</taxon>
        <taxon>Glomeraceae</taxon>
        <taxon>Rhizophagus</taxon>
    </lineage>
</organism>
<dbReference type="Proteomes" id="UP000022910">
    <property type="component" value="Unassembled WGS sequence"/>
</dbReference>
<reference evidence="2 3" key="1">
    <citation type="submission" date="2014-02" db="EMBL/GenBank/DDBJ databases">
        <title>Single nucleus genome sequencing reveals high similarity among nuclei of an endomycorrhizal fungus.</title>
        <authorList>
            <person name="Lin K."/>
            <person name="Geurts R."/>
            <person name="Zhang Z."/>
            <person name="Limpens E."/>
            <person name="Saunders D.G."/>
            <person name="Mu D."/>
            <person name="Pang E."/>
            <person name="Cao H."/>
            <person name="Cha H."/>
            <person name="Lin T."/>
            <person name="Zhou Q."/>
            <person name="Shang Y."/>
            <person name="Li Y."/>
            <person name="Ivanov S."/>
            <person name="Sharma T."/>
            <person name="Velzen R.V."/>
            <person name="Ruijter N.D."/>
            <person name="Aanen D.K."/>
            <person name="Win J."/>
            <person name="Kamoun S."/>
            <person name="Bisseling T."/>
            <person name="Huang S."/>
        </authorList>
    </citation>
    <scope>NUCLEOTIDE SEQUENCE [LARGE SCALE GENOMIC DNA]</scope>
    <source>
        <strain evidence="3">DAOM197198w</strain>
    </source>
</reference>
<sequence>MYSFCERERNNISHPFLYIMFMELFDLNTYRLSELMKSIVKKPILPYVKTLTLEMVVNDHNDDVEVPYVRLVTSSKTINNIQITESSER</sequence>